<feature type="transmembrane region" description="Helical" evidence="1">
    <location>
        <begin position="67"/>
        <end position="87"/>
    </location>
</feature>
<comment type="caution">
    <text evidence="2">The sequence shown here is derived from an EMBL/GenBank/DDBJ whole genome shotgun (WGS) entry which is preliminary data.</text>
</comment>
<evidence type="ECO:0000313" key="2">
    <source>
        <dbReference type="EMBL" id="TKW50560.1"/>
    </source>
</evidence>
<keyword evidence="3" id="KW-1185">Reference proteome</keyword>
<dbReference type="STRING" id="1306861.A0A4U6X565"/>
<dbReference type="AlphaFoldDB" id="A0A4U6X565"/>
<dbReference type="InterPro" id="IPR025444">
    <property type="entry name" value="Monooxy_af470"/>
</dbReference>
<dbReference type="Pfam" id="PF13826">
    <property type="entry name" value="Monooxy_af470-like"/>
    <property type="match status" value="1"/>
</dbReference>
<dbReference type="EMBL" id="PJEX01000382">
    <property type="protein sequence ID" value="TKW50560.1"/>
    <property type="molecule type" value="Genomic_DNA"/>
</dbReference>
<evidence type="ECO:0000313" key="3">
    <source>
        <dbReference type="Proteomes" id="UP000310108"/>
    </source>
</evidence>
<keyword evidence="1" id="KW-0812">Transmembrane</keyword>
<evidence type="ECO:0000256" key="1">
    <source>
        <dbReference type="SAM" id="Phobius"/>
    </source>
</evidence>
<gene>
    <name evidence="2" type="ORF">CTA1_1622</name>
</gene>
<dbReference type="Proteomes" id="UP000310108">
    <property type="component" value="Unassembled WGS sequence"/>
</dbReference>
<reference evidence="2 3" key="1">
    <citation type="journal article" date="2019" name="PLoS ONE">
        <title>Comparative genome analysis indicates high evolutionary potential of pathogenicity genes in Colletotrichum tanaceti.</title>
        <authorList>
            <person name="Lelwala R.V."/>
            <person name="Korhonen P.K."/>
            <person name="Young N.D."/>
            <person name="Scott J.B."/>
            <person name="Ades P.A."/>
            <person name="Gasser R.B."/>
            <person name="Taylor P.W.J."/>
        </authorList>
    </citation>
    <scope>NUCLEOTIDE SEQUENCE [LARGE SCALE GENOMIC DNA]</scope>
    <source>
        <strain evidence="2">BRIP57314</strain>
    </source>
</reference>
<name>A0A4U6X565_9PEZI</name>
<protein>
    <recommendedName>
        <fullName evidence="4">Monooxygenase</fullName>
    </recommendedName>
</protein>
<accession>A0A4U6X565</accession>
<keyword evidence="1" id="KW-0472">Membrane</keyword>
<sequence length="318" mass="36060">MLCRWENELQKPINDTLCDRKERTEPHYLRTKMAGNDAHFPNILPPTPRRMDSHEARNLSVHIKDSFSLTALFTIGAITQLVLFLLFPAQYAIVPFSACALISAISTLFELRSGKTYPKGVIPGQVTAQMVDPTTGKIPAVPASQSLVVFHLGVRFNHTLGLISPGAPGVVKHFDAMNADLLKRADEYGLYHFSNWKGAESDRNNTLLMMYYFRNVDGLNRFAHDTLHRNTWKWFNSIKEDHKHIGIFHETFVTSAQQYETIYENMPPVLLGAASVASTNEITKEKTWVNTLVDADVKPLRTQLRRMGKYYRPAVGRD</sequence>
<dbReference type="OrthoDB" id="3202396at2759"/>
<feature type="transmembrane region" description="Helical" evidence="1">
    <location>
        <begin position="93"/>
        <end position="111"/>
    </location>
</feature>
<evidence type="ECO:0008006" key="4">
    <source>
        <dbReference type="Google" id="ProtNLM"/>
    </source>
</evidence>
<proteinExistence type="predicted"/>
<keyword evidence="1" id="KW-1133">Transmembrane helix</keyword>
<organism evidence="2 3">
    <name type="scientific">Colletotrichum tanaceti</name>
    <dbReference type="NCBI Taxonomy" id="1306861"/>
    <lineage>
        <taxon>Eukaryota</taxon>
        <taxon>Fungi</taxon>
        <taxon>Dikarya</taxon>
        <taxon>Ascomycota</taxon>
        <taxon>Pezizomycotina</taxon>
        <taxon>Sordariomycetes</taxon>
        <taxon>Hypocreomycetidae</taxon>
        <taxon>Glomerellales</taxon>
        <taxon>Glomerellaceae</taxon>
        <taxon>Colletotrichum</taxon>
        <taxon>Colletotrichum destructivum species complex</taxon>
    </lineage>
</organism>